<dbReference type="SUPFAM" id="SSF56059">
    <property type="entry name" value="Glutathione synthetase ATP-binding domain-like"/>
    <property type="match status" value="1"/>
</dbReference>
<dbReference type="RefSeq" id="WP_215628294.1">
    <property type="nucleotide sequence ID" value="NZ_CP067089.2"/>
</dbReference>
<proteinExistence type="predicted"/>
<feature type="domain" description="Pyruvate phosphate dikinase AMP/ATP-binding" evidence="1">
    <location>
        <begin position="307"/>
        <end position="677"/>
    </location>
</feature>
<dbReference type="KEGG" id="bhc:JFL75_08730"/>
<dbReference type="EMBL" id="CP067089">
    <property type="protein sequence ID" value="QQO10986.1"/>
    <property type="molecule type" value="Genomic_DNA"/>
</dbReference>
<dbReference type="AlphaFoldDB" id="A0A7T8BC24"/>
<keyword evidence="3" id="KW-1185">Reference proteome</keyword>
<dbReference type="GO" id="GO:0005524">
    <property type="term" value="F:ATP binding"/>
    <property type="evidence" value="ECO:0007669"/>
    <property type="project" value="InterPro"/>
</dbReference>
<gene>
    <name evidence="2" type="ORF">JFL75_08730</name>
</gene>
<dbReference type="Pfam" id="PF01326">
    <property type="entry name" value="PPDK_N"/>
    <property type="match status" value="1"/>
</dbReference>
<dbReference type="GO" id="GO:0016301">
    <property type="term" value="F:kinase activity"/>
    <property type="evidence" value="ECO:0007669"/>
    <property type="project" value="InterPro"/>
</dbReference>
<reference evidence="2" key="1">
    <citation type="submission" date="2021-01" db="EMBL/GenBank/DDBJ databases">
        <title>Description of Breznakiella homolactica.</title>
        <authorList>
            <person name="Song Y."/>
            <person name="Brune A."/>
        </authorList>
    </citation>
    <scope>NUCLEOTIDE SEQUENCE</scope>
    <source>
        <strain evidence="2">RmG30</strain>
    </source>
</reference>
<evidence type="ECO:0000313" key="2">
    <source>
        <dbReference type="EMBL" id="QQO10986.1"/>
    </source>
</evidence>
<dbReference type="InterPro" id="IPR013815">
    <property type="entry name" value="ATP_grasp_subdomain_1"/>
</dbReference>
<dbReference type="Gene3D" id="3.30.1490.20">
    <property type="entry name" value="ATP-grasp fold, A domain"/>
    <property type="match status" value="1"/>
</dbReference>
<sequence>MEPFTTGLRGLDKIVNGIFPGDNLVFDVDDVDHYKHFARAFAEAAPGKNRNIIYFRFADHPPLLDTPEYGDPAEDGTGEYTAKTVVLDPKRGFEYFVSDLAKIVEQEAASSWFIFDCLSGLAIDWYSDRMMANFFLVVCPFILRRKSLAYFALYKHSHSSHATDSIYDTAQIIIEVWKHKGTYYIQPQKVENRQSPTMYMLHAREAEQFIPVTNSAQTADVVAAVNRPLLNFTIQRFGPWTASYHEATAIIAALEQGEPKEEEAKMLLERLLNMVITRQKSFLPLARRYFDLPYLLDILKRLIGSGLIGGKARGILLAQRILRERDPSWDQILEVHDSFFIGSDVFYTYVIQNDCWWLRRKTGTIEEMLERAAQARDRILNGEFLDYIVDQFQEMLEYFGQAPIIVRSSSIQEDSYGNAFSGKYESVFCANQGTPEERLESFLNAVRRVYASSMDEDALLYRLHHGLLYEDEQMALLVQRVSGDYWQDWFFPAAGGVGFSYNPFAWDTSIDPRAGMLRLAFGLGTRAVDRIDDDYTRIVALNQPLKRPDKHDSDDYKYIQRKVDLIDIENNTFATVPVREALAKLPPLDRDLFATLDSEAARRARELGIDESAALRLDFKNLFQHTDFASRMQNMLSVLEAAYQHPVDIEFTVNMDGKSVTPSYRINLVQCRPFQVKIMGPGDIGRLPSSIPEEKVFIRSDGPIVGRSVAAPVDRLIYVIPEAYTSLSEQERYGVARLVGELSHRPTAKKDPVVMVVGPGRWGTSTPAMGVPVSFNDIKGVSVMVELAMMHKGLIPDLSLGTHFFNDLVEMDMLYVAVFPDRSGNCVSETFLNSASGALKRVPPENDLWKRTVIVLEEENPGGEELRLYADATAQTALCYLT</sequence>
<dbReference type="InterPro" id="IPR002192">
    <property type="entry name" value="PPDK_AMP/ATP-bd"/>
</dbReference>
<protein>
    <submittedName>
        <fullName evidence="2">PEP/pyruvate-binding domain-containing protein</fullName>
    </submittedName>
</protein>
<organism evidence="2 3">
    <name type="scientific">Breznakiella homolactica</name>
    <dbReference type="NCBI Taxonomy" id="2798577"/>
    <lineage>
        <taxon>Bacteria</taxon>
        <taxon>Pseudomonadati</taxon>
        <taxon>Spirochaetota</taxon>
        <taxon>Spirochaetia</taxon>
        <taxon>Spirochaetales</taxon>
        <taxon>Breznakiellaceae</taxon>
        <taxon>Breznakiella</taxon>
    </lineage>
</organism>
<evidence type="ECO:0000313" key="3">
    <source>
        <dbReference type="Proteomes" id="UP000595917"/>
    </source>
</evidence>
<dbReference type="Proteomes" id="UP000595917">
    <property type="component" value="Chromosome"/>
</dbReference>
<name>A0A7T8BC24_9SPIR</name>
<evidence type="ECO:0000259" key="1">
    <source>
        <dbReference type="Pfam" id="PF01326"/>
    </source>
</evidence>
<accession>A0A7T8BC24</accession>